<feature type="transmembrane region" description="Helical" evidence="2">
    <location>
        <begin position="30"/>
        <end position="47"/>
    </location>
</feature>
<gene>
    <name evidence="3" type="ORF">UA74_10935</name>
</gene>
<proteinExistence type="predicted"/>
<keyword evidence="2" id="KW-1133">Transmembrane helix</keyword>
<evidence type="ECO:0000313" key="3">
    <source>
        <dbReference type="EMBL" id="APU14247.1"/>
    </source>
</evidence>
<dbReference type="EMBL" id="CP016076">
    <property type="protein sequence ID" value="APU14247.1"/>
    <property type="molecule type" value="Genomic_DNA"/>
</dbReference>
<evidence type="ECO:0000256" key="1">
    <source>
        <dbReference type="SAM" id="MobiDB-lite"/>
    </source>
</evidence>
<evidence type="ECO:0000256" key="2">
    <source>
        <dbReference type="SAM" id="Phobius"/>
    </source>
</evidence>
<keyword evidence="4" id="KW-1185">Reference proteome</keyword>
<keyword evidence="2" id="KW-0812">Transmembrane</keyword>
<feature type="transmembrane region" description="Helical" evidence="2">
    <location>
        <begin position="59"/>
        <end position="78"/>
    </location>
</feature>
<keyword evidence="2" id="KW-0472">Membrane</keyword>
<evidence type="ECO:0000313" key="4">
    <source>
        <dbReference type="Proteomes" id="UP000185511"/>
    </source>
</evidence>
<feature type="transmembrane region" description="Helical" evidence="2">
    <location>
        <begin position="153"/>
        <end position="172"/>
    </location>
</feature>
<dbReference type="RefSeq" id="WP_075740170.1">
    <property type="nucleotide sequence ID" value="NZ_CP016076.1"/>
</dbReference>
<protein>
    <submittedName>
        <fullName evidence="3">Uncharacterized protein</fullName>
    </submittedName>
</protein>
<dbReference type="Proteomes" id="UP000185511">
    <property type="component" value="Chromosome"/>
</dbReference>
<accession>A0AAC9LAX8</accession>
<name>A0AAC9LAX8_9PSEU</name>
<reference evidence="4" key="1">
    <citation type="submission" date="2016-06" db="EMBL/GenBank/DDBJ databases">
        <title>Complete genome sequence of Actinoalloteichus fjordicus DSM 46855 (=ADI127-17), type strain of the new species Actinoalloteichus fjordicus.</title>
        <authorList>
            <person name="Ruckert C."/>
            <person name="Nouioui I."/>
            <person name="Willmese J."/>
            <person name="van Wezel G."/>
            <person name="Klenk H.-P."/>
            <person name="Kalinowski J."/>
            <person name="Zotchev S.B."/>
        </authorList>
    </citation>
    <scope>NUCLEOTIDE SEQUENCE [LARGE SCALE GENOMIC DNA]</scope>
    <source>
        <strain evidence="4">ADI127-7</strain>
    </source>
</reference>
<feature type="region of interest" description="Disordered" evidence="1">
    <location>
        <begin position="1"/>
        <end position="20"/>
    </location>
</feature>
<dbReference type="KEGG" id="acad:UA74_10935"/>
<feature type="compositionally biased region" description="Low complexity" evidence="1">
    <location>
        <begin position="1"/>
        <end position="17"/>
    </location>
</feature>
<sequence>MNDSTAATTSAAGDAASVPGPNPIDSRRPYMSFAFAFVFGYGAFALSAGDDPLVNLPGWLPFVLLAMGIVPGVAGSLIGGKLAQRGATPDVIAGEKLIGSAWGTGFIAVTLAITGLTSNVDLPSDVENSLFPIGAVFIVGMINIAEGAVRRNVLHYSLGSWLALISTAALFLTGPGPFWVLAIAGGGGYLLAARFEGRRLAALG</sequence>
<feature type="transmembrane region" description="Helical" evidence="2">
    <location>
        <begin position="99"/>
        <end position="117"/>
    </location>
</feature>
<feature type="transmembrane region" description="Helical" evidence="2">
    <location>
        <begin position="129"/>
        <end position="146"/>
    </location>
</feature>
<dbReference type="AlphaFoldDB" id="A0AAC9LAX8"/>
<organism evidence="3 4">
    <name type="scientific">Actinoalloteichus fjordicus</name>
    <dbReference type="NCBI Taxonomy" id="1612552"/>
    <lineage>
        <taxon>Bacteria</taxon>
        <taxon>Bacillati</taxon>
        <taxon>Actinomycetota</taxon>
        <taxon>Actinomycetes</taxon>
        <taxon>Pseudonocardiales</taxon>
        <taxon>Pseudonocardiaceae</taxon>
        <taxon>Actinoalloteichus</taxon>
    </lineage>
</organism>